<feature type="compositionally biased region" description="Polar residues" evidence="1">
    <location>
        <begin position="248"/>
        <end position="258"/>
    </location>
</feature>
<feature type="region of interest" description="Disordered" evidence="1">
    <location>
        <begin position="1"/>
        <end position="230"/>
    </location>
</feature>
<sequence>MDDSDISTPPPSHKAHSDVVPPSLQHWPLTPRYTPTQSTGASRQPSQPPSRQPSPSPSASSAGSPFQSSEIPQINIIPPTPPEQHEPFPSSVYSGERPEGPHVSSQSPSENVASPRSASWQSGSSGPLKSQDGSEFRCRTFERDTSVSNRNHHPCPPPRRGSLGSNPLTSATIDGPQPHVTIHIPFHSGTASAVSKNPSLVGTALPQEHPPSIARPASAPPSLPPSPTNLLRGWEAMRIRSPSYCGTVHTSLSGSSSFDHPPKPPALQDGYQTSARRSASNSTSSTIAGSLSSPNSGKDQRTQVSSRTPSHPACLVPGNRHMRTECGAGQTETCPPHPEDGFPGGDKGAQMFHTSFWGSGSRRPFGTELQGDDGTHEMTS</sequence>
<feature type="compositionally biased region" description="Pro residues" evidence="1">
    <location>
        <begin position="46"/>
        <end position="56"/>
    </location>
</feature>
<comment type="caution">
    <text evidence="2">The sequence shown here is derived from an EMBL/GenBank/DDBJ whole genome shotgun (WGS) entry which is preliminary data.</text>
</comment>
<feature type="compositionally biased region" description="Polar residues" evidence="1">
    <location>
        <begin position="103"/>
        <end position="131"/>
    </location>
</feature>
<feature type="region of interest" description="Disordered" evidence="1">
    <location>
        <begin position="247"/>
        <end position="380"/>
    </location>
</feature>
<gene>
    <name evidence="2" type="ORF">DB88DRAFT_145008</name>
</gene>
<feature type="compositionally biased region" description="Polar residues" evidence="1">
    <location>
        <begin position="163"/>
        <end position="172"/>
    </location>
</feature>
<proteinExistence type="predicted"/>
<keyword evidence="3" id="KW-1185">Reference proteome</keyword>
<protein>
    <submittedName>
        <fullName evidence="2">Uncharacterized protein</fullName>
    </submittedName>
</protein>
<feature type="compositionally biased region" description="Low complexity" evidence="1">
    <location>
        <begin position="273"/>
        <end position="293"/>
    </location>
</feature>
<feature type="compositionally biased region" description="Low complexity" evidence="1">
    <location>
        <begin position="57"/>
        <end position="77"/>
    </location>
</feature>
<dbReference type="AlphaFoldDB" id="A0AAD9FTP2"/>
<feature type="compositionally biased region" description="Basic and acidic residues" evidence="1">
    <location>
        <begin position="132"/>
        <end position="145"/>
    </location>
</feature>
<evidence type="ECO:0000313" key="3">
    <source>
        <dbReference type="Proteomes" id="UP001182556"/>
    </source>
</evidence>
<feature type="compositionally biased region" description="Polar residues" evidence="1">
    <location>
        <begin position="189"/>
        <end position="200"/>
    </location>
</feature>
<evidence type="ECO:0000313" key="2">
    <source>
        <dbReference type="EMBL" id="KAK1926010.1"/>
    </source>
</evidence>
<dbReference type="EMBL" id="JAODAN010000002">
    <property type="protein sequence ID" value="KAK1926010.1"/>
    <property type="molecule type" value="Genomic_DNA"/>
</dbReference>
<name>A0AAD9FTP2_PAPLA</name>
<organism evidence="2 3">
    <name type="scientific">Papiliotrema laurentii</name>
    <name type="common">Cryptococcus laurentii</name>
    <dbReference type="NCBI Taxonomy" id="5418"/>
    <lineage>
        <taxon>Eukaryota</taxon>
        <taxon>Fungi</taxon>
        <taxon>Dikarya</taxon>
        <taxon>Basidiomycota</taxon>
        <taxon>Agaricomycotina</taxon>
        <taxon>Tremellomycetes</taxon>
        <taxon>Tremellales</taxon>
        <taxon>Rhynchogastremaceae</taxon>
        <taxon>Papiliotrema</taxon>
    </lineage>
</organism>
<evidence type="ECO:0000256" key="1">
    <source>
        <dbReference type="SAM" id="MobiDB-lite"/>
    </source>
</evidence>
<feature type="compositionally biased region" description="Polar residues" evidence="1">
    <location>
        <begin position="294"/>
        <end position="309"/>
    </location>
</feature>
<dbReference type="Proteomes" id="UP001182556">
    <property type="component" value="Unassembled WGS sequence"/>
</dbReference>
<reference evidence="2" key="1">
    <citation type="submission" date="2023-02" db="EMBL/GenBank/DDBJ databases">
        <title>Identification and recombinant expression of a fungal hydrolase from Papiliotrema laurentii that hydrolyzes apple cutin and clears colloidal polyester polyurethane.</title>
        <authorList>
            <consortium name="DOE Joint Genome Institute"/>
            <person name="Roman V.A."/>
            <person name="Bojanowski C."/>
            <person name="Crable B.R."/>
            <person name="Wagner D.N."/>
            <person name="Hung C.S."/>
            <person name="Nadeau L.J."/>
            <person name="Schratz L."/>
            <person name="Haridas S."/>
            <person name="Pangilinan J."/>
            <person name="Lipzen A."/>
            <person name="Na H."/>
            <person name="Yan M."/>
            <person name="Ng V."/>
            <person name="Grigoriev I.V."/>
            <person name="Spatafora J.W."/>
            <person name="Barlow D."/>
            <person name="Biffinger J."/>
            <person name="Kelley-Loughnane N."/>
            <person name="Varaljay V.A."/>
            <person name="Crookes-Goodson W.J."/>
        </authorList>
    </citation>
    <scope>NUCLEOTIDE SEQUENCE</scope>
    <source>
        <strain evidence="2">5307AH</strain>
    </source>
</reference>
<accession>A0AAD9FTP2</accession>
<feature type="compositionally biased region" description="Pro residues" evidence="1">
    <location>
        <begin position="218"/>
        <end position="227"/>
    </location>
</feature>